<dbReference type="GO" id="GO:0022857">
    <property type="term" value="F:transmembrane transporter activity"/>
    <property type="evidence" value="ECO:0007669"/>
    <property type="project" value="InterPro"/>
</dbReference>
<dbReference type="EMBL" id="LAXI01000009">
    <property type="protein sequence ID" value="KRS17140.1"/>
    <property type="molecule type" value="Genomic_DNA"/>
</dbReference>
<evidence type="ECO:0000256" key="5">
    <source>
        <dbReference type="ARBA" id="ARBA00023136"/>
    </source>
</evidence>
<evidence type="ECO:0000313" key="7">
    <source>
        <dbReference type="EMBL" id="KRS17140.1"/>
    </source>
</evidence>
<gene>
    <name evidence="8" type="ORF">RIdsm_03577</name>
    <name evidence="7" type="ORF">XM52_14985</name>
</gene>
<reference evidence="8 10" key="2">
    <citation type="submission" date="2018-08" db="EMBL/GenBank/DDBJ databases">
        <title>Genetic Globetrotter - A new plasmid hitch-hiking vast phylogenetic and geographic distances.</title>
        <authorList>
            <person name="Vollmers J."/>
            <person name="Petersen J."/>
        </authorList>
    </citation>
    <scope>NUCLEOTIDE SEQUENCE [LARGE SCALE GENOMIC DNA]</scope>
    <source>
        <strain evidence="8 10">DSM 26383</strain>
    </source>
</reference>
<feature type="transmembrane region" description="Helical" evidence="6">
    <location>
        <begin position="43"/>
        <end position="64"/>
    </location>
</feature>
<keyword evidence="5 6" id="KW-0472">Membrane</keyword>
<protein>
    <submittedName>
        <fullName evidence="7">Uncharacterized protein</fullName>
    </submittedName>
</protein>
<dbReference type="Gene3D" id="1.20.1730.10">
    <property type="entry name" value="Sodium/glucose cotransporter"/>
    <property type="match status" value="1"/>
</dbReference>
<keyword evidence="9" id="KW-1185">Reference proteome</keyword>
<comment type="similarity">
    <text evidence="2">Belongs to the sodium:solute symporter (SSF) (TC 2.A.21) family.</text>
</comment>
<dbReference type="OrthoDB" id="9803348at2"/>
<dbReference type="KEGG" id="rid:RIdsm_03577"/>
<dbReference type="InterPro" id="IPR038377">
    <property type="entry name" value="Na/Glc_symporter_sf"/>
</dbReference>
<feature type="transmembrane region" description="Helical" evidence="6">
    <location>
        <begin position="398"/>
        <end position="420"/>
    </location>
</feature>
<dbReference type="PATRIC" id="fig|540747.5.peg.6080"/>
<evidence type="ECO:0000256" key="4">
    <source>
        <dbReference type="ARBA" id="ARBA00022989"/>
    </source>
</evidence>
<evidence type="ECO:0000256" key="1">
    <source>
        <dbReference type="ARBA" id="ARBA00004141"/>
    </source>
</evidence>
<feature type="transmembrane region" description="Helical" evidence="6">
    <location>
        <begin position="117"/>
        <end position="146"/>
    </location>
</feature>
<feature type="transmembrane region" description="Helical" evidence="6">
    <location>
        <begin position="558"/>
        <end position="577"/>
    </location>
</feature>
<evidence type="ECO:0000256" key="6">
    <source>
        <dbReference type="SAM" id="Phobius"/>
    </source>
</evidence>
<proteinExistence type="inferred from homology"/>
<dbReference type="Proteomes" id="UP000051401">
    <property type="component" value="Unassembled WGS sequence"/>
</dbReference>
<keyword evidence="3 6" id="KW-0812">Transmembrane</keyword>
<feature type="transmembrane region" description="Helical" evidence="6">
    <location>
        <begin position="76"/>
        <end position="97"/>
    </location>
</feature>
<feature type="transmembrane region" description="Helical" evidence="6">
    <location>
        <begin position="470"/>
        <end position="488"/>
    </location>
</feature>
<sequence length="619" mass="64940">MTPLLLSLLVLIALYGLYFAARTARVGGPPGDFADGGANLPGWAVMFLLPGLAAAGLGVERHFAMVGRFGLQASHVSAGLVLVAIAALLVWNRLWMATRVAGLSTPGEALGRFYDSVALRVIVMGLTVLFALPFAGHILSTVSVLLEAATEGLIPRAAGVWLIAIALAIPAIVGGWRATIMTLAMYSGLLALLLPGLTILTEITATGPGFPAQPIGVADGILWDRIPGVLQNSAGIGKAMPPGGIFTAAAIASSSVALLGIVFSPAVLYLGQTAPAGRGFGVSTVWLLAGLVAGGFVLGGPVLAARMADGPVALAGTLFEIEPLAGAGLLLLMMIGGLLAVSFFVTGGSILITRELVLTYLFPKLDARQTRLGHRIALGFAFFFVALAASFAPLICAIGASVALPLSVQLLPALLGLTFLRVISRGAVMAGLAIGCLIVTFTEPLGLILFESLFVELPWGRWPLTIHSAAWGLAFNLAFVLLSSAATLRAPDRFQRDRLHDAVEAALPPRQTGGRGLLWSLMLLWGFLAYGPGAILGNTFFSEPIFTERSADLGIPSLWVWQILFWLLGVLLVWWFAYRVGLGRTSAERIKPITLGAPEDRRTPDWLAAGLERVVKKAS</sequence>
<reference evidence="7 9" key="1">
    <citation type="submission" date="2015-04" db="EMBL/GenBank/DDBJ databases">
        <title>The draft genome sequence of Roseovarius indicus B108T.</title>
        <authorList>
            <person name="Li G."/>
            <person name="Lai Q."/>
            <person name="Shao Z."/>
            <person name="Yan P."/>
        </authorList>
    </citation>
    <scope>NUCLEOTIDE SEQUENCE [LARGE SCALE GENOMIC DNA]</scope>
    <source>
        <strain evidence="7 9">B108</strain>
    </source>
</reference>
<feature type="transmembrane region" description="Helical" evidence="6">
    <location>
        <begin position="324"/>
        <end position="352"/>
    </location>
</feature>
<evidence type="ECO:0000313" key="9">
    <source>
        <dbReference type="Proteomes" id="UP000051401"/>
    </source>
</evidence>
<dbReference type="RefSeq" id="WP_057816957.1">
    <property type="nucleotide sequence ID" value="NZ_CP031598.1"/>
</dbReference>
<feature type="transmembrane region" description="Helical" evidence="6">
    <location>
        <begin position="158"/>
        <end position="186"/>
    </location>
</feature>
<dbReference type="AlphaFoldDB" id="A0A0T5P7W2"/>
<evidence type="ECO:0000256" key="2">
    <source>
        <dbReference type="ARBA" id="ARBA00006434"/>
    </source>
</evidence>
<name>A0A0T5P7W2_9RHOB</name>
<comment type="subcellular location">
    <subcellularLocation>
        <location evidence="1">Membrane</location>
        <topology evidence="1">Multi-pass membrane protein</topology>
    </subcellularLocation>
</comment>
<dbReference type="STRING" id="540747.SAMN04488031_10819"/>
<dbReference type="GO" id="GO:0016020">
    <property type="term" value="C:membrane"/>
    <property type="evidence" value="ECO:0007669"/>
    <property type="project" value="UniProtKB-SubCell"/>
</dbReference>
<keyword evidence="4 6" id="KW-1133">Transmembrane helix</keyword>
<feature type="transmembrane region" description="Helical" evidence="6">
    <location>
        <begin position="427"/>
        <end position="450"/>
    </location>
</feature>
<dbReference type="EMBL" id="CP031598">
    <property type="protein sequence ID" value="QEW27757.1"/>
    <property type="molecule type" value="Genomic_DNA"/>
</dbReference>
<evidence type="ECO:0000256" key="3">
    <source>
        <dbReference type="ARBA" id="ARBA00022692"/>
    </source>
</evidence>
<feature type="transmembrane region" description="Helical" evidence="6">
    <location>
        <begin position="282"/>
        <end position="304"/>
    </location>
</feature>
<feature type="transmembrane region" description="Helical" evidence="6">
    <location>
        <begin position="245"/>
        <end position="270"/>
    </location>
</feature>
<organism evidence="7 9">
    <name type="scientific">Roseovarius indicus</name>
    <dbReference type="NCBI Taxonomy" id="540747"/>
    <lineage>
        <taxon>Bacteria</taxon>
        <taxon>Pseudomonadati</taxon>
        <taxon>Pseudomonadota</taxon>
        <taxon>Alphaproteobacteria</taxon>
        <taxon>Rhodobacterales</taxon>
        <taxon>Roseobacteraceae</taxon>
        <taxon>Roseovarius</taxon>
    </lineage>
</organism>
<feature type="transmembrane region" description="Helical" evidence="6">
    <location>
        <begin position="517"/>
        <end position="538"/>
    </location>
</feature>
<dbReference type="Proteomes" id="UP000325785">
    <property type="component" value="Chromosome"/>
</dbReference>
<evidence type="ECO:0000313" key="10">
    <source>
        <dbReference type="Proteomes" id="UP000325785"/>
    </source>
</evidence>
<dbReference type="PROSITE" id="PS50283">
    <property type="entry name" value="NA_SOLUT_SYMP_3"/>
    <property type="match status" value="1"/>
</dbReference>
<evidence type="ECO:0000313" key="8">
    <source>
        <dbReference type="EMBL" id="QEW27757.1"/>
    </source>
</evidence>
<accession>A0A0T5P7W2</accession>
<feature type="transmembrane region" description="Helical" evidence="6">
    <location>
        <begin position="372"/>
        <end position="392"/>
    </location>
</feature>
<dbReference type="InterPro" id="IPR001734">
    <property type="entry name" value="Na/solute_symporter"/>
</dbReference>